<dbReference type="EMBL" id="BARU01033833">
    <property type="protein sequence ID" value="GAH71926.1"/>
    <property type="molecule type" value="Genomic_DNA"/>
</dbReference>
<name>X1HP47_9ZZZZ</name>
<dbReference type="AlphaFoldDB" id="X1HP47"/>
<dbReference type="PROSITE" id="PS00781">
    <property type="entry name" value="PEPCASE_1"/>
    <property type="match status" value="1"/>
</dbReference>
<feature type="non-terminal residue" evidence="2">
    <location>
        <position position="190"/>
    </location>
</feature>
<protein>
    <recommendedName>
        <fullName evidence="3">Phosphoenolpyruvate carboxylase</fullName>
    </recommendedName>
</protein>
<dbReference type="InterPro" id="IPR018129">
    <property type="entry name" value="PEP_COase_Lys_AS"/>
</dbReference>
<sequence length="190" mass="21331">MSLQTAPSDAADLRANRPEDAQALEADVRLRDDIRLLGRILGDTVRDQEGADVFDLVERIRQTSIRFHRDEDRLARRELEQILDSMSTSDTVRIVRAFSYFSHLANIAEDQNNIRQMRAGKNGGSGVLAETLAKARSAGIDADALRKFFKSALVSPVLTAHPTEVRRKSTMDREMEVAALLDRRERVALT</sequence>
<dbReference type="GO" id="GO:0008964">
    <property type="term" value="F:phosphoenolpyruvate carboxylase activity"/>
    <property type="evidence" value="ECO:0007669"/>
    <property type="project" value="UniProtKB-EC"/>
</dbReference>
<dbReference type="SUPFAM" id="SSF51621">
    <property type="entry name" value="Phosphoenolpyruvate/pyruvate domain"/>
    <property type="match status" value="1"/>
</dbReference>
<dbReference type="PANTHER" id="PTHR30523">
    <property type="entry name" value="PHOSPHOENOLPYRUVATE CARBOXYLASE"/>
    <property type="match status" value="1"/>
</dbReference>
<dbReference type="Pfam" id="PF00311">
    <property type="entry name" value="PEPcase"/>
    <property type="match status" value="1"/>
</dbReference>
<dbReference type="GO" id="GO:0015977">
    <property type="term" value="P:carbon fixation"/>
    <property type="evidence" value="ECO:0007669"/>
    <property type="project" value="InterPro"/>
</dbReference>
<evidence type="ECO:0008006" key="3">
    <source>
        <dbReference type="Google" id="ProtNLM"/>
    </source>
</evidence>
<dbReference type="GO" id="GO:0006099">
    <property type="term" value="P:tricarboxylic acid cycle"/>
    <property type="evidence" value="ECO:0007669"/>
    <property type="project" value="InterPro"/>
</dbReference>
<proteinExistence type="predicted"/>
<comment type="catalytic activity">
    <reaction evidence="1">
        <text>oxaloacetate + phosphate = phosphoenolpyruvate + hydrogencarbonate</text>
        <dbReference type="Rhea" id="RHEA:28370"/>
        <dbReference type="ChEBI" id="CHEBI:16452"/>
        <dbReference type="ChEBI" id="CHEBI:17544"/>
        <dbReference type="ChEBI" id="CHEBI:43474"/>
        <dbReference type="ChEBI" id="CHEBI:58702"/>
        <dbReference type="EC" id="4.1.1.31"/>
    </reaction>
</comment>
<gene>
    <name evidence="2" type="ORF">S03H2_53170</name>
</gene>
<evidence type="ECO:0000313" key="2">
    <source>
        <dbReference type="EMBL" id="GAH71926.1"/>
    </source>
</evidence>
<comment type="caution">
    <text evidence="2">The sequence shown here is derived from an EMBL/GenBank/DDBJ whole genome shotgun (WGS) entry which is preliminary data.</text>
</comment>
<dbReference type="PANTHER" id="PTHR30523:SF6">
    <property type="entry name" value="PHOSPHOENOLPYRUVATE CARBOXYLASE"/>
    <property type="match status" value="1"/>
</dbReference>
<dbReference type="InterPro" id="IPR015813">
    <property type="entry name" value="Pyrv/PenolPyrv_kinase-like_dom"/>
</dbReference>
<dbReference type="GO" id="GO:0005829">
    <property type="term" value="C:cytosol"/>
    <property type="evidence" value="ECO:0007669"/>
    <property type="project" value="TreeGrafter"/>
</dbReference>
<evidence type="ECO:0000256" key="1">
    <source>
        <dbReference type="ARBA" id="ARBA00048995"/>
    </source>
</evidence>
<reference evidence="2" key="1">
    <citation type="journal article" date="2014" name="Front. Microbiol.">
        <title>High frequency of phylogenetically diverse reductive dehalogenase-homologous genes in deep subseafloor sedimentary metagenomes.</title>
        <authorList>
            <person name="Kawai M."/>
            <person name="Futagami T."/>
            <person name="Toyoda A."/>
            <person name="Takaki Y."/>
            <person name="Nishi S."/>
            <person name="Hori S."/>
            <person name="Arai W."/>
            <person name="Tsubouchi T."/>
            <person name="Morono Y."/>
            <person name="Uchiyama I."/>
            <person name="Ito T."/>
            <person name="Fujiyama A."/>
            <person name="Inagaki F."/>
            <person name="Takami H."/>
        </authorList>
    </citation>
    <scope>NUCLEOTIDE SEQUENCE</scope>
    <source>
        <strain evidence="2">Expedition CK06-06</strain>
    </source>
</reference>
<organism evidence="2">
    <name type="scientific">marine sediment metagenome</name>
    <dbReference type="NCBI Taxonomy" id="412755"/>
    <lineage>
        <taxon>unclassified sequences</taxon>
        <taxon>metagenomes</taxon>
        <taxon>ecological metagenomes</taxon>
    </lineage>
</organism>
<dbReference type="InterPro" id="IPR021135">
    <property type="entry name" value="PEP_COase"/>
</dbReference>
<accession>X1HP47</accession>